<dbReference type="PROSITE" id="PS50918">
    <property type="entry name" value="WWE"/>
    <property type="match status" value="1"/>
</dbReference>
<dbReference type="SMART" id="SM00356">
    <property type="entry name" value="ZnF_C3H1"/>
    <property type="match status" value="6"/>
</dbReference>
<feature type="region of interest" description="Disordered" evidence="5">
    <location>
        <begin position="966"/>
        <end position="985"/>
    </location>
</feature>
<dbReference type="Pfam" id="PF00644">
    <property type="entry name" value="PARP"/>
    <property type="match status" value="1"/>
</dbReference>
<comment type="caution">
    <text evidence="9">The sequence shown here is derived from an EMBL/GenBank/DDBJ whole genome shotgun (WGS) entry which is preliminary data.</text>
</comment>
<evidence type="ECO:0000313" key="10">
    <source>
        <dbReference type="Proteomes" id="UP000225706"/>
    </source>
</evidence>
<feature type="compositionally biased region" description="Polar residues" evidence="5">
    <location>
        <begin position="631"/>
        <end position="646"/>
    </location>
</feature>
<dbReference type="InterPro" id="IPR004170">
    <property type="entry name" value="WWE_dom"/>
</dbReference>
<keyword evidence="10" id="KW-1185">Reference proteome</keyword>
<feature type="domain" description="PARP catalytic" evidence="8">
    <location>
        <begin position="1226"/>
        <end position="1462"/>
    </location>
</feature>
<proteinExistence type="inferred from homology"/>
<protein>
    <submittedName>
        <fullName evidence="9">Poly [ADP-ribose] polymerase 12</fullName>
    </submittedName>
</protein>
<feature type="compositionally biased region" description="Acidic residues" evidence="5">
    <location>
        <begin position="585"/>
        <end position="603"/>
    </location>
</feature>
<comment type="similarity">
    <text evidence="3">Belongs to the ARTD/PARP family.</text>
</comment>
<feature type="compositionally biased region" description="Polar residues" evidence="5">
    <location>
        <begin position="239"/>
        <end position="255"/>
    </location>
</feature>
<dbReference type="SUPFAM" id="SSF56399">
    <property type="entry name" value="ADP-ribosylation"/>
    <property type="match status" value="1"/>
</dbReference>
<dbReference type="PANTHER" id="PTHR45740">
    <property type="entry name" value="POLY [ADP-RIBOSE] POLYMERASE"/>
    <property type="match status" value="1"/>
</dbReference>
<feature type="compositionally biased region" description="Basic and acidic residues" evidence="5">
    <location>
        <begin position="969"/>
        <end position="985"/>
    </location>
</feature>
<evidence type="ECO:0000313" key="9">
    <source>
        <dbReference type="EMBL" id="PFX16751.1"/>
    </source>
</evidence>
<keyword evidence="4" id="KW-0862">Zinc</keyword>
<feature type="region of interest" description="Disordered" evidence="5">
    <location>
        <begin position="1212"/>
        <end position="1232"/>
    </location>
</feature>
<feature type="domain" description="WWE" evidence="7">
    <location>
        <begin position="1108"/>
        <end position="1188"/>
    </location>
</feature>
<dbReference type="GO" id="GO:0005634">
    <property type="term" value="C:nucleus"/>
    <property type="evidence" value="ECO:0007669"/>
    <property type="project" value="UniProtKB-SubCell"/>
</dbReference>
<dbReference type="Gene3D" id="3.30.1370.210">
    <property type="match status" value="1"/>
</dbReference>
<evidence type="ECO:0000256" key="5">
    <source>
        <dbReference type="SAM" id="MobiDB-lite"/>
    </source>
</evidence>
<gene>
    <name evidence="9" type="primary">Parp12</name>
    <name evidence="9" type="ORF">AWC38_SpisGene18961</name>
</gene>
<evidence type="ECO:0000259" key="8">
    <source>
        <dbReference type="PROSITE" id="PS51059"/>
    </source>
</evidence>
<dbReference type="InterPro" id="IPR051712">
    <property type="entry name" value="ARTD-AVP"/>
</dbReference>
<dbReference type="Gene3D" id="3.30.720.50">
    <property type="match status" value="1"/>
</dbReference>
<dbReference type="GO" id="GO:0003950">
    <property type="term" value="F:NAD+ poly-ADP-ribosyltransferase activity"/>
    <property type="evidence" value="ECO:0007669"/>
    <property type="project" value="InterPro"/>
</dbReference>
<dbReference type="InterPro" id="IPR037197">
    <property type="entry name" value="WWE_dom_sf"/>
</dbReference>
<evidence type="ECO:0000259" key="6">
    <source>
        <dbReference type="PROSITE" id="PS50103"/>
    </source>
</evidence>
<dbReference type="Pfam" id="PF02825">
    <property type="entry name" value="WWE"/>
    <property type="match status" value="1"/>
</dbReference>
<feature type="domain" description="C3H1-type" evidence="6">
    <location>
        <begin position="373"/>
        <end position="400"/>
    </location>
</feature>
<dbReference type="OrthoDB" id="5971886at2759"/>
<evidence type="ECO:0000256" key="3">
    <source>
        <dbReference type="ARBA" id="ARBA00024347"/>
    </source>
</evidence>
<evidence type="ECO:0000259" key="7">
    <source>
        <dbReference type="PROSITE" id="PS50918"/>
    </source>
</evidence>
<keyword evidence="4" id="KW-0479">Metal-binding</keyword>
<dbReference type="EMBL" id="LSMT01000521">
    <property type="protein sequence ID" value="PFX16751.1"/>
    <property type="molecule type" value="Genomic_DNA"/>
</dbReference>
<dbReference type="GO" id="GO:1990404">
    <property type="term" value="F:NAD+-protein mono-ADP-ribosyltransferase activity"/>
    <property type="evidence" value="ECO:0007669"/>
    <property type="project" value="TreeGrafter"/>
</dbReference>
<accession>A0A2B4RGK6</accession>
<reference evidence="10" key="1">
    <citation type="journal article" date="2017" name="bioRxiv">
        <title>Comparative analysis of the genomes of Stylophora pistillata and Acropora digitifera provides evidence for extensive differences between species of corals.</title>
        <authorList>
            <person name="Voolstra C.R."/>
            <person name="Li Y."/>
            <person name="Liew Y.J."/>
            <person name="Baumgarten S."/>
            <person name="Zoccola D."/>
            <person name="Flot J.-F."/>
            <person name="Tambutte S."/>
            <person name="Allemand D."/>
            <person name="Aranda M."/>
        </authorList>
    </citation>
    <scope>NUCLEOTIDE SEQUENCE [LARGE SCALE GENOMIC DNA]</scope>
</reference>
<dbReference type="Proteomes" id="UP000225706">
    <property type="component" value="Unassembled WGS sequence"/>
</dbReference>
<feature type="domain" description="C3H1-type" evidence="6">
    <location>
        <begin position="76"/>
        <end position="104"/>
    </location>
</feature>
<evidence type="ECO:0000256" key="1">
    <source>
        <dbReference type="ARBA" id="ARBA00004123"/>
    </source>
</evidence>
<feature type="region of interest" description="Disordered" evidence="5">
    <location>
        <begin position="233"/>
        <end position="261"/>
    </location>
</feature>
<dbReference type="PROSITE" id="PS51059">
    <property type="entry name" value="PARP_CATALYTIC"/>
    <property type="match status" value="1"/>
</dbReference>
<dbReference type="InterPro" id="IPR012317">
    <property type="entry name" value="Poly(ADP-ribose)pol_cat_dom"/>
</dbReference>
<comment type="subcellular location">
    <subcellularLocation>
        <location evidence="1">Nucleus</location>
    </subcellularLocation>
</comment>
<dbReference type="GO" id="GO:0008270">
    <property type="term" value="F:zinc ion binding"/>
    <property type="evidence" value="ECO:0007669"/>
    <property type="project" value="UniProtKB-KW"/>
</dbReference>
<feature type="zinc finger region" description="C3H1-type" evidence="4">
    <location>
        <begin position="827"/>
        <end position="852"/>
    </location>
</feature>
<evidence type="ECO:0000256" key="2">
    <source>
        <dbReference type="ARBA" id="ARBA00023242"/>
    </source>
</evidence>
<feature type="domain" description="C3H1-type" evidence="6">
    <location>
        <begin position="906"/>
        <end position="928"/>
    </location>
</feature>
<dbReference type="Gene3D" id="3.90.228.10">
    <property type="match status" value="1"/>
</dbReference>
<organism evidence="9 10">
    <name type="scientific">Stylophora pistillata</name>
    <name type="common">Smooth cauliflower coral</name>
    <dbReference type="NCBI Taxonomy" id="50429"/>
    <lineage>
        <taxon>Eukaryota</taxon>
        <taxon>Metazoa</taxon>
        <taxon>Cnidaria</taxon>
        <taxon>Anthozoa</taxon>
        <taxon>Hexacorallia</taxon>
        <taxon>Scleractinia</taxon>
        <taxon>Astrocoeniina</taxon>
        <taxon>Pocilloporidae</taxon>
        <taxon>Stylophora</taxon>
    </lineage>
</organism>
<feature type="zinc finger region" description="C3H1-type" evidence="4">
    <location>
        <begin position="906"/>
        <end position="928"/>
    </location>
</feature>
<feature type="zinc finger region" description="C3H1-type" evidence="4">
    <location>
        <begin position="373"/>
        <end position="400"/>
    </location>
</feature>
<evidence type="ECO:0000256" key="4">
    <source>
        <dbReference type="PROSITE-ProRule" id="PRU00723"/>
    </source>
</evidence>
<keyword evidence="4" id="KW-0863">Zinc-finger</keyword>
<feature type="compositionally biased region" description="Low complexity" evidence="5">
    <location>
        <begin position="1212"/>
        <end position="1229"/>
    </location>
</feature>
<dbReference type="PANTHER" id="PTHR45740:SF2">
    <property type="entry name" value="POLY [ADP-RIBOSE] POLYMERASE"/>
    <property type="match status" value="1"/>
</dbReference>
<dbReference type="SUPFAM" id="SSF117839">
    <property type="entry name" value="WWE domain"/>
    <property type="match status" value="1"/>
</dbReference>
<sequence length="1462" mass="164757">MAESSDVSAVKVFNYISGSGGVLDLLSLLKHPSPLAKKSTVNEVILWFKTQKDIDPNNRLVLVNNQRGEAVGVRIDLAKQLCLKYTTEGSCKSRSRCRFWHLCKEFLEGTCKGNCGRSHDFHDEDNKAKIVELGFAGKATGPLKTIVAGSFLQVCLMYSKNGCVSLNCPYLHICLNAARLTACDCFLSHNFADPHNRSLLQQYGYKPPRTSEMDVVRCNILVPKQQKSFEGRAIGDPSFINQPTPRGSEPGNITQKFPPRPSRPGAVSLAGLCQNFPKTESKAPTQSKPAMHHIAVPSNEDPLFVKVFNFICAKGGYSSLADLLQHPSPLARKFSTSEVDATIWLQVNTHSEQGQKIILLENQNGNILGARVNSRKKMCLQYMKGSCKSLNTCQYWHICKGYLEGTCQGGCGLSHDFHDEGNIKKIQRLDIEQYPNGTLRKIISHSFPRICLAYLNTECISSHDCPHLHICPLAFGGNPCSCNLSHAIDDNHNATILKQFDLDPPRTKLYLMQCNILMPKRQKGPAEGKLASRPAPLMSLPLAQKDDNLDSQAKGLLDKKGKQRRRQRTKARKKTNQASKPSEESLADDIEEGGSDSTSDNEDLPDKPDLYSGSKFSAQPRPSTRHADGSENPSFHCQKKQMQSDNGLTYQDQVSEMGISETPEKNLINFDELEDELQDLEDPFGSLDDFSTFEPLSQVDDLLFNLSPTNTAGALSQESTFFDPSDQDSSASNQEKQAVDSVFQYICKEHNGEAPYDVISQCYHILPPDVLDISAWFRENSNRFMIIENCVGGIELVRAHTSTARICFRYLMNKAGCKNPKCFRYHVCKHYLANGVCPLGKKCRYSQSHNLKSSHNKKITKQQKLTCFSEEQLRVMISASVPDVCLAYNKKSARCKKGLRCQAVHVCKYFVMGSCKKGTSCPLSHEASLKEPHSQLVLEKYNLTKVPAQAVLRALLVRGQLLPSTMETAEEHETAGQPKKERVMSPKREMQNVHSPQYICLEFLLGHCGKAQLCDYCHHNMPYLWQYRYPGNEQADSWKTFTENECEEIERQFCIVDVTETDVEHIVVAPPPTALIDPGEGYIKVNFDEMKAETGVGSVELRRLSTKSVVLSADHALLTKWVWYLSDQDSCWTEYDSELMTRIEDSFTKGRSFHKFKSGGEDHKLFFHKTSMYQQSTKPPIKETKVRRRPLFRSKSEIERLKSPLELPIPLQPVTPVQSTSTSSHGHTPSHWEHVPEDLDFMRVPLTSKSDEFKLAESLFRQTMSENKASIISIERVQNPFLWKKYADKKEWMKKKALVKDNPKLLFHGVDPQVVDTMCEENIDCRALGEDRAAQFGQGAYFTEEAALSNLYCRQDSESFRYMFLCEVIVGSFAKVQMGLRLVGKVWNVLHSRPLDVFGCIMRAMLRKGSVSPRKGLAQPLLPREVVHKHCGDDNSIQLSNLVKTWLYQASSFHVQFGRNYK</sequence>
<dbReference type="InterPro" id="IPR000571">
    <property type="entry name" value="Znf_CCCH"/>
</dbReference>
<feature type="compositionally biased region" description="Basic residues" evidence="5">
    <location>
        <begin position="561"/>
        <end position="575"/>
    </location>
</feature>
<name>A0A2B4RGK6_STYPI</name>
<feature type="region of interest" description="Disordered" evidence="5">
    <location>
        <begin position="554"/>
        <end position="646"/>
    </location>
</feature>
<keyword evidence="2" id="KW-0539">Nucleus</keyword>
<dbReference type="PROSITE" id="PS50103">
    <property type="entry name" value="ZF_C3H1"/>
    <property type="match status" value="4"/>
</dbReference>
<feature type="domain" description="C3H1-type" evidence="6">
    <location>
        <begin position="827"/>
        <end position="852"/>
    </location>
</feature>
<feature type="zinc finger region" description="C3H1-type" evidence="4">
    <location>
        <begin position="76"/>
        <end position="104"/>
    </location>
</feature>